<feature type="transmembrane region" description="Helical" evidence="11">
    <location>
        <begin position="306"/>
        <end position="324"/>
    </location>
</feature>
<feature type="transmembrane region" description="Helical" evidence="11">
    <location>
        <begin position="615"/>
        <end position="631"/>
    </location>
</feature>
<evidence type="ECO:0000256" key="9">
    <source>
        <dbReference type="ARBA" id="ARBA00093617"/>
    </source>
</evidence>
<keyword evidence="7 11" id="KW-1133">Transmembrane helix</keyword>
<comment type="similarity">
    <text evidence="3">Belongs to the glycosyltransferase 39 family.</text>
</comment>
<evidence type="ECO:0000256" key="3">
    <source>
        <dbReference type="ARBA" id="ARBA00007222"/>
    </source>
</evidence>
<feature type="domain" description="Protein O-mannosyl-transferase C-terminal four TM" evidence="14">
    <location>
        <begin position="1326"/>
        <end position="1503"/>
    </location>
</feature>
<proteinExistence type="inferred from homology"/>
<feature type="transmembrane region" description="Helical" evidence="11">
    <location>
        <begin position="1212"/>
        <end position="1235"/>
    </location>
</feature>
<evidence type="ECO:0000256" key="5">
    <source>
        <dbReference type="ARBA" id="ARBA00022679"/>
    </source>
</evidence>
<feature type="transmembrane region" description="Helical" evidence="11">
    <location>
        <begin position="1255"/>
        <end position="1277"/>
    </location>
</feature>
<evidence type="ECO:0000256" key="7">
    <source>
        <dbReference type="ARBA" id="ARBA00022989"/>
    </source>
</evidence>
<feature type="transmembrane region" description="Helical" evidence="11">
    <location>
        <begin position="697"/>
        <end position="720"/>
    </location>
</feature>
<feature type="transmembrane region" description="Helical" evidence="11">
    <location>
        <begin position="1289"/>
        <end position="1310"/>
    </location>
</feature>
<feature type="transmembrane region" description="Helical" evidence="11">
    <location>
        <begin position="1435"/>
        <end position="1453"/>
    </location>
</feature>
<feature type="transmembrane region" description="Helical" evidence="11">
    <location>
        <begin position="508"/>
        <end position="532"/>
    </location>
</feature>
<dbReference type="GO" id="GO:0006493">
    <property type="term" value="P:protein O-linked glycosylation"/>
    <property type="evidence" value="ECO:0007669"/>
    <property type="project" value="InterPro"/>
</dbReference>
<feature type="transmembrane region" description="Helical" evidence="11">
    <location>
        <begin position="421"/>
        <end position="440"/>
    </location>
</feature>
<feature type="transmembrane region" description="Helical" evidence="11">
    <location>
        <begin position="1108"/>
        <end position="1126"/>
    </location>
</feature>
<dbReference type="InterPro" id="IPR032421">
    <property type="entry name" value="PMT_4TMC"/>
</dbReference>
<accession>A0A9D1CXJ8</accession>
<feature type="transmembrane region" description="Helical" evidence="11">
    <location>
        <begin position="586"/>
        <end position="608"/>
    </location>
</feature>
<protein>
    <recommendedName>
        <fullName evidence="9">Polyprenol-phosphate-mannose--protein mannosyltransferase</fullName>
    </recommendedName>
    <alternativeName>
        <fullName evidence="10">Protein O-mannosyltransferase</fullName>
    </alternativeName>
</protein>
<dbReference type="GO" id="GO:0012505">
    <property type="term" value="C:endomembrane system"/>
    <property type="evidence" value="ECO:0007669"/>
    <property type="project" value="UniProtKB-SubCell"/>
</dbReference>
<feature type="transmembrane region" description="Helical" evidence="11">
    <location>
        <begin position="331"/>
        <end position="351"/>
    </location>
</feature>
<evidence type="ECO:0000259" key="13">
    <source>
        <dbReference type="Pfam" id="PF02366"/>
    </source>
</evidence>
<evidence type="ECO:0000313" key="15">
    <source>
        <dbReference type="EMBL" id="HIQ83916.1"/>
    </source>
</evidence>
<reference evidence="15" key="1">
    <citation type="submission" date="2020-10" db="EMBL/GenBank/DDBJ databases">
        <authorList>
            <person name="Gilroy R."/>
        </authorList>
    </citation>
    <scope>NUCLEOTIDE SEQUENCE</scope>
    <source>
        <strain evidence="15">ChiSjej6B24-2974</strain>
    </source>
</reference>
<dbReference type="InterPro" id="IPR008979">
    <property type="entry name" value="Galactose-bd-like_sf"/>
</dbReference>
<feature type="transmembrane region" description="Helical" evidence="11">
    <location>
        <begin position="637"/>
        <end position="652"/>
    </location>
</feature>
<feature type="transmembrane region" description="Helical" evidence="11">
    <location>
        <begin position="388"/>
        <end position="415"/>
    </location>
</feature>
<feature type="transmembrane region" description="Helical" evidence="11">
    <location>
        <begin position="216"/>
        <end position="233"/>
    </location>
</feature>
<keyword evidence="4" id="KW-0328">Glycosyltransferase</keyword>
<reference evidence="15" key="2">
    <citation type="journal article" date="2021" name="PeerJ">
        <title>Extensive microbial diversity within the chicken gut microbiome revealed by metagenomics and culture.</title>
        <authorList>
            <person name="Gilroy R."/>
            <person name="Ravi A."/>
            <person name="Getino M."/>
            <person name="Pursley I."/>
            <person name="Horton D.L."/>
            <person name="Alikhan N.F."/>
            <person name="Baker D."/>
            <person name="Gharbi K."/>
            <person name="Hall N."/>
            <person name="Watson M."/>
            <person name="Adriaenssens E.M."/>
            <person name="Foster-Nyarko E."/>
            <person name="Jarju S."/>
            <person name="Secka A."/>
            <person name="Antonio M."/>
            <person name="Oren A."/>
            <person name="Chaudhuri R.R."/>
            <person name="La Ragione R."/>
            <person name="Hildebrand F."/>
            <person name="Pallen M.J."/>
        </authorList>
    </citation>
    <scope>NUCLEOTIDE SEQUENCE</scope>
    <source>
        <strain evidence="15">ChiSjej6B24-2974</strain>
    </source>
</reference>
<keyword evidence="5" id="KW-0808">Transferase</keyword>
<feature type="transmembrane region" description="Helical" evidence="11">
    <location>
        <begin position="1083"/>
        <end position="1102"/>
    </location>
</feature>
<feature type="transmembrane region" description="Helical" evidence="11">
    <location>
        <begin position="1411"/>
        <end position="1429"/>
    </location>
</feature>
<name>A0A9D1CXJ8_9FIRM</name>
<dbReference type="Gene3D" id="2.60.120.260">
    <property type="entry name" value="Galactose-binding domain-like"/>
    <property type="match status" value="2"/>
</dbReference>
<feature type="transmembrane region" description="Helical" evidence="11">
    <location>
        <begin position="1465"/>
        <end position="1485"/>
    </location>
</feature>
<feature type="transmembrane region" description="Helical" evidence="11">
    <location>
        <begin position="1030"/>
        <end position="1047"/>
    </location>
</feature>
<evidence type="ECO:0000256" key="12">
    <source>
        <dbReference type="SAM" id="SignalP"/>
    </source>
</evidence>
<evidence type="ECO:0000256" key="4">
    <source>
        <dbReference type="ARBA" id="ARBA00022676"/>
    </source>
</evidence>
<dbReference type="SUPFAM" id="SSF49785">
    <property type="entry name" value="Galactose-binding domain-like"/>
    <property type="match status" value="1"/>
</dbReference>
<feature type="transmembrane region" description="Helical" evidence="11">
    <location>
        <begin position="1053"/>
        <end position="1071"/>
    </location>
</feature>
<feature type="transmembrane region" description="Helical" evidence="11">
    <location>
        <begin position="657"/>
        <end position="677"/>
    </location>
</feature>
<evidence type="ECO:0000256" key="1">
    <source>
        <dbReference type="ARBA" id="ARBA00004127"/>
    </source>
</evidence>
<feature type="transmembrane region" description="Helical" evidence="11">
    <location>
        <begin position="748"/>
        <end position="768"/>
    </location>
</feature>
<gene>
    <name evidence="15" type="ORF">IAA52_12560</name>
</gene>
<feature type="domain" description="ArnT-like N-terminal" evidence="13">
    <location>
        <begin position="999"/>
        <end position="1133"/>
    </location>
</feature>
<dbReference type="Proteomes" id="UP000824260">
    <property type="component" value="Unassembled WGS sequence"/>
</dbReference>
<feature type="transmembrane region" description="Helical" evidence="11">
    <location>
        <begin position="245"/>
        <end position="264"/>
    </location>
</feature>
<dbReference type="InterPro" id="IPR027005">
    <property type="entry name" value="PMT-like"/>
</dbReference>
<dbReference type="EMBL" id="DVFZ01000117">
    <property type="protein sequence ID" value="HIQ83916.1"/>
    <property type="molecule type" value="Genomic_DNA"/>
</dbReference>
<comment type="subcellular location">
    <subcellularLocation>
        <location evidence="1">Endomembrane system</location>
        <topology evidence="1">Multi-pass membrane protein</topology>
    </subcellularLocation>
</comment>
<evidence type="ECO:0000259" key="14">
    <source>
        <dbReference type="Pfam" id="PF16192"/>
    </source>
</evidence>
<feature type="transmembrane region" description="Helical" evidence="11">
    <location>
        <begin position="1002"/>
        <end position="1023"/>
    </location>
</feature>
<evidence type="ECO:0000256" key="8">
    <source>
        <dbReference type="ARBA" id="ARBA00023136"/>
    </source>
</evidence>
<dbReference type="Pfam" id="PF02366">
    <property type="entry name" value="PMT"/>
    <property type="match status" value="1"/>
</dbReference>
<dbReference type="GO" id="GO:0016020">
    <property type="term" value="C:membrane"/>
    <property type="evidence" value="ECO:0007669"/>
    <property type="project" value="InterPro"/>
</dbReference>
<comment type="caution">
    <text evidence="15">The sequence shown here is derived from an EMBL/GenBank/DDBJ whole genome shotgun (WGS) entry which is preliminary data.</text>
</comment>
<dbReference type="PANTHER" id="PTHR10050">
    <property type="entry name" value="DOLICHYL-PHOSPHATE-MANNOSE--PROTEIN MANNOSYLTRANSFERASE"/>
    <property type="match status" value="1"/>
</dbReference>
<keyword evidence="12" id="KW-0732">Signal</keyword>
<dbReference type="GO" id="GO:0000030">
    <property type="term" value="F:mannosyltransferase activity"/>
    <property type="evidence" value="ECO:0007669"/>
    <property type="project" value="InterPro"/>
</dbReference>
<sequence length="1507" mass="167510">MRKLLPFFLLLFLLTSPALAEGENLLVNGAVDDVSAAGFPTGWEQDMWFTGEDVSLLTVEDGGVEGNCLGVTNLSVNDARWAQTVAVEPNTLYRFSAMVRAEGVGMNGYGANLSIGGLNVYSEMVYDTGGDWVELTLTGRTGPEQTTLTVFARIGGYGDDNLNTGRAWFDNLSLTEVADAEAGDVVYNFYAESQSGDAGWGDTAATEEEPQRYTETMLLGMFGYVLAVIAFARKARSPLAVKKSRLPWALGGVLLAAFVLRLIIAAKIRGYNSDIGCFEGWSERMASVGPFNFYAEDYFCDYPPGYMLLLAPIAFLRNLFGFAYDSTAHVVLIKLIPIFCDLIGAMVVYRFCEKRLGNRAALLLCAFYAFNPAVLVDSAAWGQIDSVLTLLLVICALRMVEGGYISSLAAFAAAVLVKPQALLFAPVGLMALIVHIASLYEREPRLSLVEQLAAVESDKPLPKFETEAEAARYLKRLRRRKFLIALGHPRAWRDGAVRVWNMRAFRNAVLRALAGVAVALFILWGVSLPFSYQNITGLRSFFAAPIEWLWEKLFGATQGYRYMTVNTLNLYVVLGQNWMQLENAGIWPAVAWALFVFSYVYAILLQLLSKDARKVFLTGALLIMLVCTFGPMMHERYVYPAVILLVLAYAQCRDRRLLWSLLALTVTLFMNEALVLQGGMTELNYGHLSSSEEWLNVSLSIVNVVNALFLAWTALDICIFKRVRRLPPPRKRPAPPAEKGYKMGLRRIDALLMTAVTALYAVVAFTNLGDMQAPQTEWVSTMAGEEVVFDLGEEREFIFTYYGGICSTNFSLSFSSDGETWTEPVEATYDQGQIFRWLWLNENGATNTARYVRLTVLPSTASAGSALEPLRLREVGFLDANGEPWPVVSVTSSLPDVSTADAGFGADGVWAEDSGFVFTDAEGAGDANATPADPGLLIDEQDVVPAYPSYLNSTYFDEIYHPRTAYEQVHYDEFDSAYEWTHPPLGKTLMMIGIELFGMTPFGWRFMGTLMGVIMLPVMYLLVKQLTKRTDLSFIAMFLMAVDSMHFTQTRLATIDSYAVLFIMVMYLFMFRYSQMRWRRDGFARSLIPLGLSGLFMGIAWATKWIGIYGSAGLVVIFFWTLWKNVRVELRLLKVRRGAGTERPVGAAKAPMRRMRRKKGAARAAVPTSFAALRRKNGAVQALTVHFDATALLGGNAHAAGRRDICHPPRRAGIIAFILLWAGMALALASCAAIVLDISGLLALSTSLMGRALRLLARLWIPGLICGVLLAGGSLAALCRCERSFLKRLGILSVFCVVMFIVVPLLIYYFSYYWQLRVSGDFSVSRVVNLQKSIFSYHSSLGGDTHAFRSEWYEWPVIAWPMWYYSGTTHMPAGIISSISCMGNPAVFWFGLAAIVFVAVRVAWEKRASRDFVLVLTAFLSQYLPWVLVPRSTFIYHYFASVPFIIMASVLVLGRLRKRSRDGFITAAVILCVVALGLFVAFYPLESGMPVSRAYAQYLRWFNWVNF</sequence>
<organism evidence="15 16">
    <name type="scientific">Candidatus Pullichristensenella stercorigallinarum</name>
    <dbReference type="NCBI Taxonomy" id="2840909"/>
    <lineage>
        <taxon>Bacteria</taxon>
        <taxon>Bacillati</taxon>
        <taxon>Bacillota</taxon>
        <taxon>Clostridia</taxon>
        <taxon>Candidatus Pullichristensenella</taxon>
    </lineage>
</organism>
<feature type="chain" id="PRO_5038777787" description="Polyprenol-phosphate-mannose--protein mannosyltransferase" evidence="12">
    <location>
        <begin position="21"/>
        <end position="1507"/>
    </location>
</feature>
<dbReference type="InterPro" id="IPR003342">
    <property type="entry name" value="ArnT-like_N"/>
</dbReference>
<feature type="signal peptide" evidence="12">
    <location>
        <begin position="1"/>
        <end position="20"/>
    </location>
</feature>
<evidence type="ECO:0000256" key="6">
    <source>
        <dbReference type="ARBA" id="ARBA00022692"/>
    </source>
</evidence>
<feature type="transmembrane region" description="Helical" evidence="11">
    <location>
        <begin position="1386"/>
        <end position="1404"/>
    </location>
</feature>
<comment type="pathway">
    <text evidence="2">Protein modification; protein glycosylation.</text>
</comment>
<dbReference type="Pfam" id="PF16192">
    <property type="entry name" value="PMT_4TMC"/>
    <property type="match status" value="1"/>
</dbReference>
<evidence type="ECO:0000256" key="2">
    <source>
        <dbReference type="ARBA" id="ARBA00004922"/>
    </source>
</evidence>
<evidence type="ECO:0000256" key="10">
    <source>
        <dbReference type="ARBA" id="ARBA00093644"/>
    </source>
</evidence>
<keyword evidence="8 11" id="KW-0472">Membrane</keyword>
<keyword evidence="6 11" id="KW-0812">Transmembrane</keyword>
<feature type="transmembrane region" description="Helical" evidence="11">
    <location>
        <begin position="357"/>
        <end position="376"/>
    </location>
</feature>
<evidence type="ECO:0000313" key="16">
    <source>
        <dbReference type="Proteomes" id="UP000824260"/>
    </source>
</evidence>
<evidence type="ECO:0000256" key="11">
    <source>
        <dbReference type="SAM" id="Phobius"/>
    </source>
</evidence>